<name>A0A9N9GX31_9GLOM</name>
<evidence type="ECO:0000313" key="12">
    <source>
        <dbReference type="Proteomes" id="UP000789739"/>
    </source>
</evidence>
<dbReference type="SMART" id="SM01232">
    <property type="entry name" value="H2TH"/>
    <property type="match status" value="1"/>
</dbReference>
<evidence type="ECO:0000256" key="9">
    <source>
        <dbReference type="ARBA" id="ARBA00023295"/>
    </source>
</evidence>
<dbReference type="SUPFAM" id="SSF81624">
    <property type="entry name" value="N-terminal domain of MutM-like DNA repair proteins"/>
    <property type="match status" value="1"/>
</dbReference>
<keyword evidence="5" id="KW-0238">DNA-binding</keyword>
<organism evidence="11 12">
    <name type="scientific">Paraglomus brasilianum</name>
    <dbReference type="NCBI Taxonomy" id="144538"/>
    <lineage>
        <taxon>Eukaryota</taxon>
        <taxon>Fungi</taxon>
        <taxon>Fungi incertae sedis</taxon>
        <taxon>Mucoromycota</taxon>
        <taxon>Glomeromycotina</taxon>
        <taxon>Glomeromycetes</taxon>
        <taxon>Paraglomerales</taxon>
        <taxon>Paraglomeraceae</taxon>
        <taxon>Paraglomus</taxon>
    </lineage>
</organism>
<keyword evidence="7" id="KW-0456">Lyase</keyword>
<dbReference type="Proteomes" id="UP000789739">
    <property type="component" value="Unassembled WGS sequence"/>
</dbReference>
<keyword evidence="8" id="KW-0511">Multifunctional enzyme</keyword>
<keyword evidence="4" id="KW-0378">Hydrolase</keyword>
<dbReference type="GO" id="GO:0008270">
    <property type="term" value="F:zinc ion binding"/>
    <property type="evidence" value="ECO:0007669"/>
    <property type="project" value="InterPro"/>
</dbReference>
<protein>
    <submittedName>
        <fullName evidence="11">5809_t:CDS:1</fullName>
    </submittedName>
</protein>
<evidence type="ECO:0000256" key="4">
    <source>
        <dbReference type="ARBA" id="ARBA00022801"/>
    </source>
</evidence>
<dbReference type="GO" id="GO:0005634">
    <property type="term" value="C:nucleus"/>
    <property type="evidence" value="ECO:0007669"/>
    <property type="project" value="TreeGrafter"/>
</dbReference>
<evidence type="ECO:0000256" key="7">
    <source>
        <dbReference type="ARBA" id="ARBA00023239"/>
    </source>
</evidence>
<evidence type="ECO:0000313" key="11">
    <source>
        <dbReference type="EMBL" id="CAG8636004.1"/>
    </source>
</evidence>
<evidence type="ECO:0000256" key="2">
    <source>
        <dbReference type="ARBA" id="ARBA00009409"/>
    </source>
</evidence>
<keyword evidence="6" id="KW-0234">DNA repair</keyword>
<dbReference type="InterPro" id="IPR012319">
    <property type="entry name" value="FPG_cat"/>
</dbReference>
<reference evidence="11" key="1">
    <citation type="submission" date="2021-06" db="EMBL/GenBank/DDBJ databases">
        <authorList>
            <person name="Kallberg Y."/>
            <person name="Tangrot J."/>
            <person name="Rosling A."/>
        </authorList>
    </citation>
    <scope>NUCLEOTIDE SEQUENCE</scope>
    <source>
        <strain evidence="11">BR232B</strain>
    </source>
</reference>
<evidence type="ECO:0000259" key="10">
    <source>
        <dbReference type="PROSITE" id="PS51068"/>
    </source>
</evidence>
<keyword evidence="3" id="KW-0227">DNA damage</keyword>
<dbReference type="Gene3D" id="3.20.190.10">
    <property type="entry name" value="MutM-like, N-terminal"/>
    <property type="match status" value="1"/>
</dbReference>
<dbReference type="InterPro" id="IPR015886">
    <property type="entry name" value="H2TH_FPG"/>
</dbReference>
<gene>
    <name evidence="11" type="ORF">PBRASI_LOCUS9511</name>
</gene>
<dbReference type="InterPro" id="IPR010979">
    <property type="entry name" value="Ribosomal_uS13-like_H2TH"/>
</dbReference>
<dbReference type="OrthoDB" id="444592at2759"/>
<comment type="similarity">
    <text evidence="2">Belongs to the FPG family.</text>
</comment>
<feature type="domain" description="Formamidopyrimidine-DNA glycosylase catalytic" evidence="10">
    <location>
        <begin position="2"/>
        <end position="148"/>
    </location>
</feature>
<proteinExistence type="inferred from homology"/>
<dbReference type="Pfam" id="PF06831">
    <property type="entry name" value="H2TH"/>
    <property type="match status" value="1"/>
</dbReference>
<evidence type="ECO:0000256" key="8">
    <source>
        <dbReference type="ARBA" id="ARBA00023268"/>
    </source>
</evidence>
<dbReference type="GO" id="GO:0003684">
    <property type="term" value="F:damaged DNA binding"/>
    <property type="evidence" value="ECO:0007669"/>
    <property type="project" value="InterPro"/>
</dbReference>
<dbReference type="AlphaFoldDB" id="A0A9N9GX31"/>
<dbReference type="GO" id="GO:0008534">
    <property type="term" value="F:oxidized purine nucleobase lesion DNA N-glycosylase activity"/>
    <property type="evidence" value="ECO:0007669"/>
    <property type="project" value="UniProtKB-EC"/>
</dbReference>
<dbReference type="SMART" id="SM00898">
    <property type="entry name" value="Fapy_DNA_glyco"/>
    <property type="match status" value="1"/>
</dbReference>
<dbReference type="GO" id="GO:0003906">
    <property type="term" value="F:DNA-(apurinic or apyrimidinic site) endonuclease activity"/>
    <property type="evidence" value="ECO:0007669"/>
    <property type="project" value="InterPro"/>
</dbReference>
<dbReference type="PANTHER" id="PTHR22993">
    <property type="entry name" value="FORMAMIDOPYRIMIDINE-DNA GLYCOSYLASE"/>
    <property type="match status" value="1"/>
</dbReference>
<dbReference type="Pfam" id="PF01149">
    <property type="entry name" value="Fapy_DNA_glyco"/>
    <property type="match status" value="1"/>
</dbReference>
<evidence type="ECO:0000256" key="6">
    <source>
        <dbReference type="ARBA" id="ARBA00023204"/>
    </source>
</evidence>
<dbReference type="FunFam" id="1.10.8.50:FF:000009">
    <property type="entry name" value="Formamidopyrimidine-DNA glycosylase"/>
    <property type="match status" value="1"/>
</dbReference>
<dbReference type="GO" id="GO:0016829">
    <property type="term" value="F:lyase activity"/>
    <property type="evidence" value="ECO:0007669"/>
    <property type="project" value="UniProtKB-KW"/>
</dbReference>
<dbReference type="PROSITE" id="PS51068">
    <property type="entry name" value="FPG_CAT"/>
    <property type="match status" value="1"/>
</dbReference>
<evidence type="ECO:0000256" key="1">
    <source>
        <dbReference type="ARBA" id="ARBA00001668"/>
    </source>
</evidence>
<evidence type="ECO:0000256" key="5">
    <source>
        <dbReference type="ARBA" id="ARBA00023125"/>
    </source>
</evidence>
<comment type="catalytic activity">
    <reaction evidence="1">
        <text>Hydrolysis of DNA containing ring-opened 7-methylguanine residues, releasing 2,6-diamino-4-hydroxy-5-(N-methyl)formamidopyrimidine.</text>
        <dbReference type="EC" id="3.2.2.23"/>
    </reaction>
</comment>
<dbReference type="PANTHER" id="PTHR22993:SF9">
    <property type="entry name" value="FORMAMIDOPYRIMIDINE-DNA GLYCOSYLASE"/>
    <property type="match status" value="1"/>
</dbReference>
<dbReference type="Gene3D" id="1.10.8.50">
    <property type="match status" value="1"/>
</dbReference>
<comment type="caution">
    <text evidence="11">The sequence shown here is derived from an EMBL/GenBank/DDBJ whole genome shotgun (WGS) entry which is preliminary data.</text>
</comment>
<dbReference type="SUPFAM" id="SSF46946">
    <property type="entry name" value="S13-like H2TH domain"/>
    <property type="match status" value="1"/>
</dbReference>
<dbReference type="EMBL" id="CAJVPI010002113">
    <property type="protein sequence ID" value="CAG8636004.1"/>
    <property type="molecule type" value="Genomic_DNA"/>
</dbReference>
<sequence length="370" mass="41961">MPELPEVHRAERACHEFLVGKKIIDVETKEDLLVFCEMPHEKFAELLLNKTVTETGRRGKYFYFLLDEGPHPVFHFGMTGDIKFKGHQSFHYRRKRPSSSSWPPLYYKLILTFASPEQPEQPDQMSSSSPSTSSSSVIVAFTDPRRLSRIRLVPSPVLSHPPLSDLGFDPLQDLPSVAAFSAQVSSRKCPIKALLLDQSFSAGVGNWVADEVLYQARVHPNQRANTLNKEQKKIIREKLVWVCEKAVKVNANPDEFPKDWLFHVRWSKSKKKKVKMPDGNEVIFLTVGGRTTAVVPAIQKIKGDVGSFVEKIKDDTDDNSEVQEDEIVIVKETKQNKRVVKRKIVKGDEFGTGKKVSFGNLESWRLSGLF</sequence>
<accession>A0A9N9GX31</accession>
<evidence type="ECO:0000256" key="3">
    <source>
        <dbReference type="ARBA" id="ARBA00022763"/>
    </source>
</evidence>
<keyword evidence="9" id="KW-0326">Glycosidase</keyword>
<keyword evidence="12" id="KW-1185">Reference proteome</keyword>
<dbReference type="GO" id="GO:0006284">
    <property type="term" value="P:base-excision repair"/>
    <property type="evidence" value="ECO:0007669"/>
    <property type="project" value="InterPro"/>
</dbReference>
<dbReference type="InterPro" id="IPR035937">
    <property type="entry name" value="FPG_N"/>
</dbReference>